<protein>
    <submittedName>
        <fullName evidence="3">Tripartite tricarboxylate transporter substrate binding protein</fullName>
    </submittedName>
</protein>
<keyword evidence="2" id="KW-0732">Signal</keyword>
<organism evidence="3 4">
    <name type="scientific">Plastoroseomonas hellenica</name>
    <dbReference type="NCBI Taxonomy" id="2687306"/>
    <lineage>
        <taxon>Bacteria</taxon>
        <taxon>Pseudomonadati</taxon>
        <taxon>Pseudomonadota</taxon>
        <taxon>Alphaproteobacteria</taxon>
        <taxon>Acetobacterales</taxon>
        <taxon>Acetobacteraceae</taxon>
        <taxon>Plastoroseomonas</taxon>
    </lineage>
</organism>
<feature type="chain" id="PRO_5046582129" evidence="2">
    <location>
        <begin position="25"/>
        <end position="326"/>
    </location>
</feature>
<keyword evidence="4" id="KW-1185">Reference proteome</keyword>
<evidence type="ECO:0000256" key="2">
    <source>
        <dbReference type="SAM" id="SignalP"/>
    </source>
</evidence>
<dbReference type="PIRSF" id="PIRSF017082">
    <property type="entry name" value="YflP"/>
    <property type="match status" value="1"/>
</dbReference>
<dbReference type="InterPro" id="IPR005064">
    <property type="entry name" value="BUG"/>
</dbReference>
<accession>A0ABS5EYU6</accession>
<sequence>MQQLLRRRSFVAALPATLAARAAAAQDAYPTRPVKLVVGFPPGGPTDVIGRMIASNLMAELGPPVVIENLGGAGGTIAAAYVARSAADGYTLLVSVESSQTRARALYPAIRYDQVGSFTFLRKLAKQRNLLVTNPNLPVASVADLIAYAKARPGQLSFGGTVGATSHVGGTIFNRLNDIDMTFISYAGGNQPVTDLMTGTIQVGFFTESTVAELVRNGRIRALAVTALERSPAFPDLPTVQEAGGGRLDISPWFGLVGPAGLPAPVVRRLFEAAERISRKEAFRAQIETIGASPIRDSNPETFRSEVEEEIRFWSGWAEQHRAQLP</sequence>
<dbReference type="Gene3D" id="3.40.190.150">
    <property type="entry name" value="Bordetella uptake gene, domain 1"/>
    <property type="match status" value="1"/>
</dbReference>
<proteinExistence type="inferred from homology"/>
<dbReference type="PANTHER" id="PTHR42928:SF5">
    <property type="entry name" value="BLR1237 PROTEIN"/>
    <property type="match status" value="1"/>
</dbReference>
<reference evidence="4" key="1">
    <citation type="journal article" date="2021" name="Syst. Appl. Microbiol.">
        <title>Roseomonas hellenica sp. nov., isolated from roots of wild-growing Alkanna tinctoria.</title>
        <authorList>
            <person name="Rat A."/>
            <person name="Naranjo H.D."/>
            <person name="Lebbe L."/>
            <person name="Cnockaert M."/>
            <person name="Krigas N."/>
            <person name="Grigoriadou K."/>
            <person name="Maloupa E."/>
            <person name="Willems A."/>
        </authorList>
    </citation>
    <scope>NUCLEOTIDE SEQUENCE [LARGE SCALE GENOMIC DNA]</scope>
    <source>
        <strain evidence="4">LMG 31523</strain>
    </source>
</reference>
<evidence type="ECO:0000256" key="1">
    <source>
        <dbReference type="ARBA" id="ARBA00006987"/>
    </source>
</evidence>
<feature type="signal peptide" evidence="2">
    <location>
        <begin position="1"/>
        <end position="24"/>
    </location>
</feature>
<comment type="caution">
    <text evidence="3">The sequence shown here is derived from an EMBL/GenBank/DDBJ whole genome shotgun (WGS) entry which is preliminary data.</text>
</comment>
<dbReference type="Gene3D" id="3.40.190.10">
    <property type="entry name" value="Periplasmic binding protein-like II"/>
    <property type="match status" value="1"/>
</dbReference>
<dbReference type="CDD" id="cd07012">
    <property type="entry name" value="PBP2_Bug_TTT"/>
    <property type="match status" value="1"/>
</dbReference>
<dbReference type="EMBL" id="JAAGBB010000015">
    <property type="protein sequence ID" value="MBR0665478.1"/>
    <property type="molecule type" value="Genomic_DNA"/>
</dbReference>
<comment type="similarity">
    <text evidence="1">Belongs to the UPF0065 (bug) family.</text>
</comment>
<dbReference type="SUPFAM" id="SSF53850">
    <property type="entry name" value="Periplasmic binding protein-like II"/>
    <property type="match status" value="1"/>
</dbReference>
<dbReference type="PANTHER" id="PTHR42928">
    <property type="entry name" value="TRICARBOXYLATE-BINDING PROTEIN"/>
    <property type="match status" value="1"/>
</dbReference>
<gene>
    <name evidence="3" type="ORF">GXW71_14040</name>
</gene>
<dbReference type="Proteomes" id="UP001196870">
    <property type="component" value="Unassembled WGS sequence"/>
</dbReference>
<evidence type="ECO:0000313" key="3">
    <source>
        <dbReference type="EMBL" id="MBR0665478.1"/>
    </source>
</evidence>
<name>A0ABS5EYU6_9PROT</name>
<evidence type="ECO:0000313" key="4">
    <source>
        <dbReference type="Proteomes" id="UP001196870"/>
    </source>
</evidence>
<dbReference type="InterPro" id="IPR042100">
    <property type="entry name" value="Bug_dom1"/>
</dbReference>
<dbReference type="Pfam" id="PF03401">
    <property type="entry name" value="TctC"/>
    <property type="match status" value="1"/>
</dbReference>